<protein>
    <submittedName>
        <fullName evidence="1">Uncharacterized protein</fullName>
    </submittedName>
</protein>
<dbReference type="EMBL" id="BAABUK010000009">
    <property type="protein sequence ID" value="GAA5811277.1"/>
    <property type="molecule type" value="Genomic_DNA"/>
</dbReference>
<proteinExistence type="predicted"/>
<name>A0ABP9YWR3_9FUNG</name>
<dbReference type="Proteomes" id="UP001473302">
    <property type="component" value="Unassembled WGS sequence"/>
</dbReference>
<reference evidence="1 2" key="1">
    <citation type="submission" date="2024-04" db="EMBL/GenBank/DDBJ databases">
        <title>genome sequences of Mucor flavus KT1a and Helicostylum pulchrum KT1b strains isolated from the surface of a dry-aged beef.</title>
        <authorList>
            <person name="Toyotome T."/>
            <person name="Hosono M."/>
            <person name="Torimaru M."/>
            <person name="Fukuda K."/>
            <person name="Mikami N."/>
        </authorList>
    </citation>
    <scope>NUCLEOTIDE SEQUENCE [LARGE SCALE GENOMIC DNA]</scope>
    <source>
        <strain evidence="1 2">KT1a</strain>
    </source>
</reference>
<keyword evidence="2" id="KW-1185">Reference proteome</keyword>
<gene>
    <name evidence="1" type="ORF">MFLAVUS_004710</name>
</gene>
<accession>A0ABP9YWR3</accession>
<comment type="caution">
    <text evidence="1">The sequence shown here is derived from an EMBL/GenBank/DDBJ whole genome shotgun (WGS) entry which is preliminary data.</text>
</comment>
<evidence type="ECO:0000313" key="1">
    <source>
        <dbReference type="EMBL" id="GAA5811277.1"/>
    </source>
</evidence>
<sequence length="117" mass="13360">MGYGDNIRLYFDLVTTNLYDIEVVLLEVVHWGRSVNDSIIDLTCFKKLKTFIYSAGDIEDDDQNYADNQENDFSQAEYGKNLTTPCPTLFCDASVSSGFRQDATFEEYRDIALLNSK</sequence>
<evidence type="ECO:0000313" key="2">
    <source>
        <dbReference type="Proteomes" id="UP001473302"/>
    </source>
</evidence>
<organism evidence="1 2">
    <name type="scientific">Mucor flavus</name>
    <dbReference type="NCBI Taxonomy" id="439312"/>
    <lineage>
        <taxon>Eukaryota</taxon>
        <taxon>Fungi</taxon>
        <taxon>Fungi incertae sedis</taxon>
        <taxon>Mucoromycota</taxon>
        <taxon>Mucoromycotina</taxon>
        <taxon>Mucoromycetes</taxon>
        <taxon>Mucorales</taxon>
        <taxon>Mucorineae</taxon>
        <taxon>Mucoraceae</taxon>
        <taxon>Mucor</taxon>
    </lineage>
</organism>